<dbReference type="PROSITE" id="PS50209">
    <property type="entry name" value="CARD"/>
    <property type="match status" value="1"/>
</dbReference>
<dbReference type="AlphaFoldDB" id="A0A6P7HV05"/>
<evidence type="ECO:0000313" key="8">
    <source>
        <dbReference type="Proteomes" id="UP000515145"/>
    </source>
</evidence>
<accession>A0A6P7HV05</accession>
<keyword evidence="8" id="KW-1185">Reference proteome</keyword>
<dbReference type="Pfam" id="PF00619">
    <property type="entry name" value="CARD"/>
    <property type="match status" value="1"/>
</dbReference>
<evidence type="ECO:0000256" key="1">
    <source>
        <dbReference type="ARBA" id="ARBA00004514"/>
    </source>
</evidence>
<dbReference type="PANTHER" id="PTHR46985">
    <property type="entry name" value="NACHT, LRR AND PYD DOMAINS-CONTAINING PROTEIN 1"/>
    <property type="match status" value="1"/>
</dbReference>
<comment type="subcellular location">
    <subcellularLocation>
        <location evidence="1">Cytoplasm</location>
        <location evidence="1">Cytosol</location>
    </subcellularLocation>
</comment>
<name>A0A6P7HV05_9TELE</name>
<dbReference type="RefSeq" id="XP_028254392.1">
    <property type="nucleotide sequence ID" value="XM_028398591.1"/>
</dbReference>
<keyword evidence="4" id="KW-0391">Immunity</keyword>
<dbReference type="Gene3D" id="1.10.533.10">
    <property type="entry name" value="Death Domain, Fas"/>
    <property type="match status" value="1"/>
</dbReference>
<evidence type="ECO:0000256" key="4">
    <source>
        <dbReference type="ARBA" id="ARBA00022859"/>
    </source>
</evidence>
<organism evidence="8 9">
    <name type="scientific">Parambassis ranga</name>
    <name type="common">Indian glassy fish</name>
    <dbReference type="NCBI Taxonomy" id="210632"/>
    <lineage>
        <taxon>Eukaryota</taxon>
        <taxon>Metazoa</taxon>
        <taxon>Chordata</taxon>
        <taxon>Craniata</taxon>
        <taxon>Vertebrata</taxon>
        <taxon>Euteleostomi</taxon>
        <taxon>Actinopterygii</taxon>
        <taxon>Neopterygii</taxon>
        <taxon>Teleostei</taxon>
        <taxon>Neoteleostei</taxon>
        <taxon>Acanthomorphata</taxon>
        <taxon>Ovalentaria</taxon>
        <taxon>Ambassidae</taxon>
        <taxon>Parambassis</taxon>
    </lineage>
</organism>
<dbReference type="GO" id="GO:0005829">
    <property type="term" value="C:cytosol"/>
    <property type="evidence" value="ECO:0007669"/>
    <property type="project" value="UniProtKB-SubCell"/>
</dbReference>
<dbReference type="InterPro" id="IPR051249">
    <property type="entry name" value="NLRP_Inflammasome"/>
</dbReference>
<feature type="region of interest" description="Disordered" evidence="6">
    <location>
        <begin position="106"/>
        <end position="125"/>
    </location>
</feature>
<evidence type="ECO:0000259" key="7">
    <source>
        <dbReference type="PROSITE" id="PS50209"/>
    </source>
</evidence>
<keyword evidence="3" id="KW-0399">Innate immunity</keyword>
<gene>
    <name evidence="9" type="primary">LOC114430273</name>
</gene>
<dbReference type="OrthoDB" id="8888059at2759"/>
<evidence type="ECO:0000313" key="9">
    <source>
        <dbReference type="RefSeq" id="XP_028254392.1"/>
    </source>
</evidence>
<keyword evidence="2" id="KW-0963">Cytoplasm</keyword>
<dbReference type="InParanoid" id="A0A6P7HV05"/>
<feature type="domain" description="CARD" evidence="7">
    <location>
        <begin position="63"/>
        <end position="114"/>
    </location>
</feature>
<dbReference type="InterPro" id="IPR011029">
    <property type="entry name" value="DEATH-like_dom_sf"/>
</dbReference>
<dbReference type="PANTHER" id="PTHR46985:SF2">
    <property type="entry name" value="APOPTOSIS-ASSOCIATED SPECK-LIKE PROTEIN CONTAINING A CARD"/>
    <property type="match status" value="1"/>
</dbReference>
<dbReference type="GO" id="GO:0045087">
    <property type="term" value="P:innate immune response"/>
    <property type="evidence" value="ECO:0007669"/>
    <property type="project" value="UniProtKB-KW"/>
</dbReference>
<dbReference type="SUPFAM" id="SSF47986">
    <property type="entry name" value="DEATH domain"/>
    <property type="match status" value="1"/>
</dbReference>
<dbReference type="Proteomes" id="UP000515145">
    <property type="component" value="Unplaced"/>
</dbReference>
<dbReference type="GO" id="GO:0006954">
    <property type="term" value="P:inflammatory response"/>
    <property type="evidence" value="ECO:0007669"/>
    <property type="project" value="UniProtKB-KW"/>
</dbReference>
<evidence type="ECO:0000256" key="2">
    <source>
        <dbReference type="ARBA" id="ARBA00022490"/>
    </source>
</evidence>
<proteinExistence type="predicted"/>
<evidence type="ECO:0000256" key="3">
    <source>
        <dbReference type="ARBA" id="ARBA00022588"/>
    </source>
</evidence>
<reference evidence="9" key="1">
    <citation type="submission" date="2025-08" db="UniProtKB">
        <authorList>
            <consortium name="RefSeq"/>
        </authorList>
    </citation>
    <scope>IDENTIFICATION</scope>
</reference>
<evidence type="ECO:0000256" key="6">
    <source>
        <dbReference type="SAM" id="MobiDB-lite"/>
    </source>
</evidence>
<sequence>MLELHEAAWRSSETSSDNSITLQVLHLFTATSLAASSNFEGPATVTDGVSSVSAEDTAGLMAKPADHTHFVDKHRADLIQRISNIDPILDQLLGSVIQQEAYDRIRAQPTSQDKGGPWWRADVKT</sequence>
<evidence type="ECO:0000256" key="5">
    <source>
        <dbReference type="ARBA" id="ARBA00023198"/>
    </source>
</evidence>
<dbReference type="GeneID" id="114430273"/>
<dbReference type="GO" id="GO:0042981">
    <property type="term" value="P:regulation of apoptotic process"/>
    <property type="evidence" value="ECO:0007669"/>
    <property type="project" value="InterPro"/>
</dbReference>
<dbReference type="InterPro" id="IPR001315">
    <property type="entry name" value="CARD"/>
</dbReference>
<protein>
    <submittedName>
        <fullName evidence="9">Apoptosis-associated speck-like protein containing a CARD</fullName>
    </submittedName>
</protein>
<keyword evidence="5" id="KW-0395">Inflammatory response</keyword>